<keyword evidence="3" id="KW-1185">Reference proteome</keyword>
<protein>
    <submittedName>
        <fullName evidence="4">Phosphatidylinositol-specific phospholipase C X domain-containing protein</fullName>
    </submittedName>
</protein>
<feature type="chain" id="PRO_5037379199" evidence="1">
    <location>
        <begin position="28"/>
        <end position="563"/>
    </location>
</feature>
<dbReference type="Pfam" id="PF00388">
    <property type="entry name" value="PI-PLC-X"/>
    <property type="match status" value="1"/>
</dbReference>
<feature type="signal peptide" evidence="1">
    <location>
        <begin position="1"/>
        <end position="27"/>
    </location>
</feature>
<dbReference type="PANTHER" id="PTHR34401:SF3">
    <property type="entry name" value="DB DOMAIN-CONTAINING PROTEIN"/>
    <property type="match status" value="1"/>
</dbReference>
<evidence type="ECO:0000313" key="4">
    <source>
        <dbReference type="WBParaSite" id="sdigi.contig7.g880.t1"/>
    </source>
</evidence>
<dbReference type="GO" id="GO:0008081">
    <property type="term" value="F:phosphoric diester hydrolase activity"/>
    <property type="evidence" value="ECO:0007669"/>
    <property type="project" value="InterPro"/>
</dbReference>
<name>A0A915Q6M6_9BILA</name>
<proteinExistence type="predicted"/>
<dbReference type="SUPFAM" id="SSF51695">
    <property type="entry name" value="PLC-like phosphodiesterases"/>
    <property type="match status" value="1"/>
</dbReference>
<organism evidence="3 4">
    <name type="scientific">Setaria digitata</name>
    <dbReference type="NCBI Taxonomy" id="48799"/>
    <lineage>
        <taxon>Eukaryota</taxon>
        <taxon>Metazoa</taxon>
        <taxon>Ecdysozoa</taxon>
        <taxon>Nematoda</taxon>
        <taxon>Chromadorea</taxon>
        <taxon>Rhabditida</taxon>
        <taxon>Spirurina</taxon>
        <taxon>Spiruromorpha</taxon>
        <taxon>Filarioidea</taxon>
        <taxon>Setariidae</taxon>
        <taxon>Setaria</taxon>
    </lineage>
</organism>
<evidence type="ECO:0000259" key="2">
    <source>
        <dbReference type="Pfam" id="PF00388"/>
    </source>
</evidence>
<accession>A0A915Q6M6</accession>
<dbReference type="PROSITE" id="PS50007">
    <property type="entry name" value="PIPLC_X_DOMAIN"/>
    <property type="match status" value="1"/>
</dbReference>
<dbReference type="InterPro" id="IPR042158">
    <property type="entry name" value="PLCXD1/2/3"/>
</dbReference>
<sequence>MTWIPSVTKLLLSLFLFIIFLAFNVHSELIRQCTCDEIEQCRQRLLNYAKPCADRCQRYVHKLTADYQSLKNCVLQNEPQIIQTVNCTQNFFHNACARQSGRQVQKRYMESLEIEGLKQLNRELGDMAQKLQPMIGIGKRFLRCARDCINRSSRYCYEYLDCGLDLPSDSVMIQNAKQCATSSGLNTAAVQQMCFCAVSAGVRRQLVPGKDQVMDGANFKKRRNGRMRSILAQFSQNRSQGLLPVGLREGQRSVALVKMFEFSPDLIEGKIFATMAADWMSELPVPARDKPLMTLAIPGSHLSGTCSLKEDSEITPDQAWCVRVLDSNDMIRKAVYNWSRVQTMSIKQQLEAGVRFLDVQVAYVNEGIYVVHGLRSMEIRDLFKRVDDFLSLHPKEIVMIDINHFYEFREQHHDKLLEMINNLFGDRLISRPATIRTAMSYTLNKIWNSTGRPPLPSLKASDINGHAGPSDIIKLPNYVWSRQFIKSPWPKTDDAKRMVDDVGDIIQSRTLEDGFQVCQAIVTLTVNSIIRQPTGTFEARFGRRATRALVDWLRQVPFNFRLF</sequence>
<keyword evidence="1" id="KW-0732">Signal</keyword>
<evidence type="ECO:0000313" key="3">
    <source>
        <dbReference type="Proteomes" id="UP000887581"/>
    </source>
</evidence>
<dbReference type="InterPro" id="IPR000909">
    <property type="entry name" value="PLipase_C_PInositol-sp_X_dom"/>
</dbReference>
<dbReference type="WBParaSite" id="sdigi.contig7.g880.t1">
    <property type="protein sequence ID" value="sdigi.contig7.g880.t1"/>
    <property type="gene ID" value="sdigi.contig7.g880"/>
</dbReference>
<evidence type="ECO:0000256" key="1">
    <source>
        <dbReference type="SAM" id="SignalP"/>
    </source>
</evidence>
<dbReference type="InterPro" id="IPR017946">
    <property type="entry name" value="PLC-like_Pdiesterase_TIM-brl"/>
</dbReference>
<dbReference type="CDD" id="cd08616">
    <property type="entry name" value="PI-PLCXD1c"/>
    <property type="match status" value="1"/>
</dbReference>
<feature type="domain" description="Phosphatidylinositol-specific phospholipase C X" evidence="2">
    <location>
        <begin position="338"/>
        <end position="444"/>
    </location>
</feature>
<dbReference type="Gene3D" id="3.20.20.190">
    <property type="entry name" value="Phosphatidylinositol (PI) phosphodiesterase"/>
    <property type="match status" value="1"/>
</dbReference>
<dbReference type="Proteomes" id="UP000887581">
    <property type="component" value="Unplaced"/>
</dbReference>
<dbReference type="AlphaFoldDB" id="A0A915Q6M6"/>
<dbReference type="PANTHER" id="PTHR34401">
    <property type="entry name" value="PROTEIN CBG12388-RELATED"/>
    <property type="match status" value="1"/>
</dbReference>
<dbReference type="GO" id="GO:0006629">
    <property type="term" value="P:lipid metabolic process"/>
    <property type="evidence" value="ECO:0007669"/>
    <property type="project" value="InterPro"/>
</dbReference>
<reference evidence="4" key="1">
    <citation type="submission" date="2022-11" db="UniProtKB">
        <authorList>
            <consortium name="WormBaseParasite"/>
        </authorList>
    </citation>
    <scope>IDENTIFICATION</scope>
</reference>